<gene>
    <name evidence="1" type="ORF">SteCoe_2111</name>
</gene>
<dbReference type="EMBL" id="MPUH01000023">
    <property type="protein sequence ID" value="OMJ94623.1"/>
    <property type="molecule type" value="Genomic_DNA"/>
</dbReference>
<comment type="caution">
    <text evidence="1">The sequence shown here is derived from an EMBL/GenBank/DDBJ whole genome shotgun (WGS) entry which is preliminary data.</text>
</comment>
<name>A0A1R2D064_9CILI</name>
<evidence type="ECO:0000313" key="2">
    <source>
        <dbReference type="Proteomes" id="UP000187209"/>
    </source>
</evidence>
<dbReference type="AlphaFoldDB" id="A0A1R2D064"/>
<keyword evidence="2" id="KW-1185">Reference proteome</keyword>
<dbReference type="OrthoDB" id="10604155at2759"/>
<proteinExistence type="predicted"/>
<sequence length="577" mass="66931">MTNFKRRNNLKTTTLPPWSNDNILEDLLVTKDPRETIEAIRQLLETGQKGPNLHLILATMPNSSIKLAIPETLIKLPHLPTLYLYTDEKGFVHSKADENCLSMFFKNVVSEKNNEGIPKYIHFDEKIHLCMDSKEALHWWVVSKAELHMLQKYIVPCKKRLQKLRVYWKAKTGLRFLVISSLSVMQKIIPKPKKNAATSIGIYQHKIRDYVFAGRLLRASFDPTLPNRSLISSKSDNSIAEANIEEINQDLDKHFLVKFSDKYGTKVCEVPTFDVIKDIVIRIIQCINNNNNGNTISSLNKEIEGDNQVISEIIIDFMLDKNSNWIFIQCKAFKMDYMPTKYNTLFPMKTLSENSLNRYEEFLSRPTNEPFLSVASLTSRLNCLGKKSAEILKHQKCASPEITPQIYVSHFSEFSFSLSPKQESLTKDIYTDIYSSQINKVAAHYDKIRSLAKKNKIDTIRRKTAILTESIVTITVNKILRRLEAINDLKKVAEIGEVFFPQFFAKVLEDEKNMEFFFKFQQSFDWKLTMRQYRMMNNIIVDECKKVGLFNGSEFQSLVRALEKLEAFIFKYHYSND</sequence>
<evidence type="ECO:0000313" key="1">
    <source>
        <dbReference type="EMBL" id="OMJ94623.1"/>
    </source>
</evidence>
<protein>
    <submittedName>
        <fullName evidence="1">Uncharacterized protein</fullName>
    </submittedName>
</protein>
<organism evidence="1 2">
    <name type="scientific">Stentor coeruleus</name>
    <dbReference type="NCBI Taxonomy" id="5963"/>
    <lineage>
        <taxon>Eukaryota</taxon>
        <taxon>Sar</taxon>
        <taxon>Alveolata</taxon>
        <taxon>Ciliophora</taxon>
        <taxon>Postciliodesmatophora</taxon>
        <taxon>Heterotrichea</taxon>
        <taxon>Heterotrichida</taxon>
        <taxon>Stentoridae</taxon>
        <taxon>Stentor</taxon>
    </lineage>
</organism>
<accession>A0A1R2D064</accession>
<reference evidence="1 2" key="1">
    <citation type="submission" date="2016-11" db="EMBL/GenBank/DDBJ databases">
        <title>The macronuclear genome of Stentor coeruleus: a giant cell with tiny introns.</title>
        <authorList>
            <person name="Slabodnick M."/>
            <person name="Ruby J.G."/>
            <person name="Reiff S.B."/>
            <person name="Swart E.C."/>
            <person name="Gosai S."/>
            <person name="Prabakaran S."/>
            <person name="Witkowska E."/>
            <person name="Larue G.E."/>
            <person name="Fisher S."/>
            <person name="Freeman R.M."/>
            <person name="Gunawardena J."/>
            <person name="Chu W."/>
            <person name="Stover N.A."/>
            <person name="Gregory B.D."/>
            <person name="Nowacki M."/>
            <person name="Derisi J."/>
            <person name="Roy S.W."/>
            <person name="Marshall W.F."/>
            <person name="Sood P."/>
        </authorList>
    </citation>
    <scope>NUCLEOTIDE SEQUENCE [LARGE SCALE GENOMIC DNA]</scope>
    <source>
        <strain evidence="1">WM001</strain>
    </source>
</reference>
<dbReference type="Proteomes" id="UP000187209">
    <property type="component" value="Unassembled WGS sequence"/>
</dbReference>